<evidence type="ECO:0000256" key="3">
    <source>
        <dbReference type="SAM" id="MobiDB-lite"/>
    </source>
</evidence>
<dbReference type="InterPro" id="IPR000980">
    <property type="entry name" value="SH2"/>
</dbReference>
<keyword evidence="7" id="KW-1185">Reference proteome</keyword>
<feature type="domain" description="SH2" evidence="5">
    <location>
        <begin position="80"/>
        <end position="112"/>
    </location>
</feature>
<evidence type="ECO:0000313" key="6">
    <source>
        <dbReference type="Ensembl" id="ENSGMOP00000004316.2"/>
    </source>
</evidence>
<feature type="compositionally biased region" description="Polar residues" evidence="3">
    <location>
        <begin position="239"/>
        <end position="253"/>
    </location>
</feature>
<proteinExistence type="predicted"/>
<dbReference type="GO" id="GO:0005737">
    <property type="term" value="C:cytoplasm"/>
    <property type="evidence" value="ECO:0007669"/>
    <property type="project" value="TreeGrafter"/>
</dbReference>
<dbReference type="SUPFAM" id="SSF55550">
    <property type="entry name" value="SH2 domain"/>
    <property type="match status" value="1"/>
</dbReference>
<feature type="region of interest" description="Disordered" evidence="3">
    <location>
        <begin position="201"/>
        <end position="255"/>
    </location>
</feature>
<feature type="region of interest" description="Disordered" evidence="3">
    <location>
        <begin position="304"/>
        <end position="329"/>
    </location>
</feature>
<feature type="compositionally biased region" description="Basic and acidic residues" evidence="3">
    <location>
        <begin position="304"/>
        <end position="314"/>
    </location>
</feature>
<dbReference type="Ensembl" id="ENSGMOT00000004448.2">
    <property type="protein sequence ID" value="ENSGMOP00000004316.2"/>
    <property type="gene ID" value="ENSGMOG00000004071.2"/>
</dbReference>
<dbReference type="AlphaFoldDB" id="A0A8C5F4K1"/>
<sequence>MIKVCLCVCVCVCVCVCQCREMSALLCCSLRTVERVRMEWSLGAVMQTKDSEGGLRARVLRCFTETQETLILHNGNFPAWFRGFTARKDAEDLLRDKTMGCFLIHLSDKILGFILSYKHVLLKQLSFLPTTPYGEYLTYCCSEVKLKPSELYDVVRFETREKSGVSVQVLKTLWNQMSDKIHGQNHDGEIIHKPLRQNIFPDVQPTTTGSNKPQQLSEGPDEMGRRPLSTESIDRSHNEYPTQYKNHDYSGSSPVEKRSMYQPILDRDTVEDAPMVTLRTTDYTVATEEGHLRHLLPSYTKGCHETAGQDRPPDGRPLFPQIQPALPAL</sequence>
<dbReference type="InterPro" id="IPR036860">
    <property type="entry name" value="SH2_dom_sf"/>
</dbReference>
<dbReference type="Proteomes" id="UP000694546">
    <property type="component" value="Chromosome 14"/>
</dbReference>
<accession>A0A8C5F4K1</accession>
<evidence type="ECO:0000256" key="1">
    <source>
        <dbReference type="ARBA" id="ARBA00022999"/>
    </source>
</evidence>
<dbReference type="Gene3D" id="3.30.505.10">
    <property type="entry name" value="SH2 domain"/>
    <property type="match status" value="1"/>
</dbReference>
<dbReference type="PANTHER" id="PTHR14388">
    <property type="entry name" value="T CELL-SPECIFIC ADAPTER PROTEIN TSAD"/>
    <property type="match status" value="1"/>
</dbReference>
<dbReference type="PANTHER" id="PTHR14388:SF6">
    <property type="entry name" value="SH2 DOMAIN-CONTAINING PROTEIN 7"/>
    <property type="match status" value="1"/>
</dbReference>
<organism evidence="6 7">
    <name type="scientific">Gadus morhua</name>
    <name type="common">Atlantic cod</name>
    <dbReference type="NCBI Taxonomy" id="8049"/>
    <lineage>
        <taxon>Eukaryota</taxon>
        <taxon>Metazoa</taxon>
        <taxon>Chordata</taxon>
        <taxon>Craniata</taxon>
        <taxon>Vertebrata</taxon>
        <taxon>Euteleostomi</taxon>
        <taxon>Actinopterygii</taxon>
        <taxon>Neopterygii</taxon>
        <taxon>Teleostei</taxon>
        <taxon>Neoteleostei</taxon>
        <taxon>Acanthomorphata</taxon>
        <taxon>Zeiogadaria</taxon>
        <taxon>Gadariae</taxon>
        <taxon>Gadiformes</taxon>
        <taxon>Gadoidei</taxon>
        <taxon>Gadidae</taxon>
        <taxon>Gadus</taxon>
    </lineage>
</organism>
<evidence type="ECO:0000259" key="5">
    <source>
        <dbReference type="PROSITE" id="PS50001"/>
    </source>
</evidence>
<name>A0A8C5F4K1_GADMO</name>
<evidence type="ECO:0000256" key="4">
    <source>
        <dbReference type="SAM" id="SignalP"/>
    </source>
</evidence>
<keyword evidence="4" id="KW-0732">Signal</keyword>
<evidence type="ECO:0000256" key="2">
    <source>
        <dbReference type="PROSITE-ProRule" id="PRU00191"/>
    </source>
</evidence>
<keyword evidence="1 2" id="KW-0727">SH2 domain</keyword>
<reference evidence="6" key="1">
    <citation type="submission" date="2025-08" db="UniProtKB">
        <authorList>
            <consortium name="Ensembl"/>
        </authorList>
    </citation>
    <scope>IDENTIFICATION</scope>
</reference>
<evidence type="ECO:0000313" key="7">
    <source>
        <dbReference type="Proteomes" id="UP000694546"/>
    </source>
</evidence>
<feature type="compositionally biased region" description="Polar residues" evidence="3">
    <location>
        <begin position="204"/>
        <end position="217"/>
    </location>
</feature>
<feature type="signal peptide" evidence="4">
    <location>
        <begin position="1"/>
        <end position="19"/>
    </location>
</feature>
<protein>
    <recommendedName>
        <fullName evidence="5">SH2 domain-containing protein</fullName>
    </recommendedName>
</protein>
<dbReference type="GeneTree" id="ENSGT00940000160977"/>
<feature type="chain" id="PRO_5046882639" description="SH2 domain-containing protein" evidence="4">
    <location>
        <begin position="20"/>
        <end position="329"/>
    </location>
</feature>
<reference evidence="6" key="2">
    <citation type="submission" date="2025-09" db="UniProtKB">
        <authorList>
            <consortium name="Ensembl"/>
        </authorList>
    </citation>
    <scope>IDENTIFICATION</scope>
</reference>
<dbReference type="PROSITE" id="PS50001">
    <property type="entry name" value="SH2"/>
    <property type="match status" value="1"/>
</dbReference>